<keyword evidence="3" id="KW-0446">Lipid-binding</keyword>
<dbReference type="PRINTS" id="PR00382">
    <property type="entry name" value="LIPIDTRNSFER"/>
</dbReference>
<evidence type="ECO:0000256" key="4">
    <source>
        <dbReference type="SAM" id="Phobius"/>
    </source>
</evidence>
<name>A0AAD6JE48_9ROSI</name>
<dbReference type="AlphaFoldDB" id="A0AAD6JE48"/>
<dbReference type="Proteomes" id="UP001162972">
    <property type="component" value="Chromosome 4"/>
</dbReference>
<feature type="transmembrane region" description="Helical" evidence="4">
    <location>
        <begin position="52"/>
        <end position="82"/>
    </location>
</feature>
<comment type="similarity">
    <text evidence="1 3">Belongs to the plant LTP family.</text>
</comment>
<sequence>MRPQAKPTKIHFLGFTLVTFFYLNTTPPTLLHHRIHSRTSPSLSNTQKKKKVFSAFPNLSNMAGAKSVCVLLLCMVLSAAMFNVEALTCGTVATDLSQCLGYLKNGGSVSAACCKGVEALNNAAKTTQDRRDACTCLKTTAAQLGGVNANYAAALPGLCRVNIPYKISTSTNCASIK</sequence>
<evidence type="ECO:0000256" key="2">
    <source>
        <dbReference type="ARBA" id="ARBA00023157"/>
    </source>
</evidence>
<accession>A0AAD6JE48</accession>
<dbReference type="InterPro" id="IPR016140">
    <property type="entry name" value="Bifunc_inhib/LTP/seed_store"/>
</dbReference>
<proteinExistence type="inferred from homology"/>
<keyword evidence="3" id="KW-0813">Transport</keyword>
<dbReference type="PANTHER" id="PTHR33076">
    <property type="entry name" value="NON-SPECIFIC LIPID-TRANSFER PROTEIN 2-RELATED"/>
    <property type="match status" value="1"/>
</dbReference>
<dbReference type="PROSITE" id="PS00597">
    <property type="entry name" value="PLANT_LTP"/>
    <property type="match status" value="1"/>
</dbReference>
<evidence type="ECO:0000259" key="5">
    <source>
        <dbReference type="SMART" id="SM00499"/>
    </source>
</evidence>
<dbReference type="InterPro" id="IPR036312">
    <property type="entry name" value="Bifun_inhib/LTP/seed_sf"/>
</dbReference>
<dbReference type="SMART" id="SM00499">
    <property type="entry name" value="AAI"/>
    <property type="match status" value="1"/>
</dbReference>
<keyword evidence="4" id="KW-1133">Transmembrane helix</keyword>
<feature type="domain" description="Bifunctional inhibitor/plant lipid transfer protein/seed storage helical" evidence="5">
    <location>
        <begin position="89"/>
        <end position="173"/>
    </location>
</feature>
<feature type="transmembrane region" description="Helical" evidence="4">
    <location>
        <begin position="12"/>
        <end position="31"/>
    </location>
</feature>
<evidence type="ECO:0000256" key="1">
    <source>
        <dbReference type="ARBA" id="ARBA00009748"/>
    </source>
</evidence>
<gene>
    <name evidence="6" type="ORF">OIU84_015341</name>
</gene>
<dbReference type="GO" id="GO:0008289">
    <property type="term" value="F:lipid binding"/>
    <property type="evidence" value="ECO:0007669"/>
    <property type="project" value="UniProtKB-KW"/>
</dbReference>
<keyword evidence="2" id="KW-1015">Disulfide bond</keyword>
<evidence type="ECO:0000313" key="7">
    <source>
        <dbReference type="Proteomes" id="UP001162972"/>
    </source>
</evidence>
<reference evidence="6 7" key="1">
    <citation type="journal article" date="2023" name="Int. J. Mol. Sci.">
        <title>De Novo Assembly and Annotation of 11 Diverse Shrub Willow (Salix) Genomes Reveals Novel Gene Organization in Sex-Linked Regions.</title>
        <authorList>
            <person name="Hyden B."/>
            <person name="Feng K."/>
            <person name="Yates T.B."/>
            <person name="Jawdy S."/>
            <person name="Cereghino C."/>
            <person name="Smart L.B."/>
            <person name="Muchero W."/>
        </authorList>
    </citation>
    <scope>NUCLEOTIDE SEQUENCE [LARGE SCALE GENOMIC DNA]</scope>
    <source>
        <tissue evidence="6">Shoot tip</tissue>
    </source>
</reference>
<dbReference type="Gene3D" id="1.10.110.10">
    <property type="entry name" value="Plant lipid-transfer and hydrophobic proteins"/>
    <property type="match status" value="1"/>
</dbReference>
<comment type="caution">
    <text evidence="6">The sequence shown here is derived from an EMBL/GenBank/DDBJ whole genome shotgun (WGS) entry which is preliminary data.</text>
</comment>
<keyword evidence="4" id="KW-0812">Transmembrane</keyword>
<dbReference type="Pfam" id="PF00234">
    <property type="entry name" value="Tryp_alpha_amyl"/>
    <property type="match status" value="1"/>
</dbReference>
<keyword evidence="4" id="KW-0472">Membrane</keyword>
<dbReference type="EMBL" id="JAPFFJ010000018">
    <property type="protein sequence ID" value="KAJ6403416.1"/>
    <property type="molecule type" value="Genomic_DNA"/>
</dbReference>
<protein>
    <recommendedName>
        <fullName evidence="3">Non-specific lipid-transfer protein</fullName>
    </recommendedName>
</protein>
<keyword evidence="7" id="KW-1185">Reference proteome</keyword>
<evidence type="ECO:0000313" key="6">
    <source>
        <dbReference type="EMBL" id="KAJ6403416.1"/>
    </source>
</evidence>
<dbReference type="SUPFAM" id="SSF47699">
    <property type="entry name" value="Bifunctional inhibitor/lipid-transfer protein/seed storage 2S albumin"/>
    <property type="match status" value="1"/>
</dbReference>
<dbReference type="GO" id="GO:0006869">
    <property type="term" value="P:lipid transport"/>
    <property type="evidence" value="ECO:0007669"/>
    <property type="project" value="InterPro"/>
</dbReference>
<comment type="function">
    <text evidence="3">Plant non-specific lipid-transfer proteins transfer phospholipids as well as galactolipids across membranes. May play a role in wax or cutin deposition in the cell walls of expanding epidermal cells and certain secretory tissues.</text>
</comment>
<dbReference type="InterPro" id="IPR000528">
    <property type="entry name" value="Plant_nsLTP"/>
</dbReference>
<organism evidence="6 7">
    <name type="scientific">Salix udensis</name>
    <dbReference type="NCBI Taxonomy" id="889485"/>
    <lineage>
        <taxon>Eukaryota</taxon>
        <taxon>Viridiplantae</taxon>
        <taxon>Streptophyta</taxon>
        <taxon>Embryophyta</taxon>
        <taxon>Tracheophyta</taxon>
        <taxon>Spermatophyta</taxon>
        <taxon>Magnoliopsida</taxon>
        <taxon>eudicotyledons</taxon>
        <taxon>Gunneridae</taxon>
        <taxon>Pentapetalae</taxon>
        <taxon>rosids</taxon>
        <taxon>fabids</taxon>
        <taxon>Malpighiales</taxon>
        <taxon>Salicaceae</taxon>
        <taxon>Saliceae</taxon>
        <taxon>Salix</taxon>
    </lineage>
</organism>
<dbReference type="CDD" id="cd01960">
    <property type="entry name" value="nsLTP1"/>
    <property type="match status" value="1"/>
</dbReference>
<evidence type="ECO:0000256" key="3">
    <source>
        <dbReference type="RuleBase" id="RU000628"/>
    </source>
</evidence>